<comment type="caution">
    <text evidence="2">Lacks conserved residue(s) required for the propagation of feature annotation.</text>
</comment>
<evidence type="ECO:0000313" key="5">
    <source>
        <dbReference type="Proteomes" id="UP000797356"/>
    </source>
</evidence>
<keyword evidence="4" id="KW-0808">Transferase</keyword>
<organism evidence="4 5">
    <name type="scientific">Cocos nucifera</name>
    <name type="common">Coconut palm</name>
    <dbReference type="NCBI Taxonomy" id="13894"/>
    <lineage>
        <taxon>Eukaryota</taxon>
        <taxon>Viridiplantae</taxon>
        <taxon>Streptophyta</taxon>
        <taxon>Embryophyta</taxon>
        <taxon>Tracheophyta</taxon>
        <taxon>Spermatophyta</taxon>
        <taxon>Magnoliopsida</taxon>
        <taxon>Liliopsida</taxon>
        <taxon>Arecaceae</taxon>
        <taxon>Arecoideae</taxon>
        <taxon>Cocoseae</taxon>
        <taxon>Attaleinae</taxon>
        <taxon>Cocos</taxon>
    </lineage>
</organism>
<keyword evidence="1" id="KW-0597">Phosphoprotein</keyword>
<proteinExistence type="predicted"/>
<accession>A0A8K0I1M1</accession>
<dbReference type="PROSITE" id="PS50110">
    <property type="entry name" value="RESPONSE_REGULATORY"/>
    <property type="match status" value="1"/>
</dbReference>
<dbReference type="Proteomes" id="UP000797356">
    <property type="component" value="Chromosome 3"/>
</dbReference>
<gene>
    <name evidence="4" type="ORF">COCNU_03G003060</name>
</gene>
<keyword evidence="5" id="KW-1185">Reference proteome</keyword>
<dbReference type="SUPFAM" id="SSF52172">
    <property type="entry name" value="CheY-like"/>
    <property type="match status" value="1"/>
</dbReference>
<dbReference type="AlphaFoldDB" id="A0A8K0I1M1"/>
<evidence type="ECO:0000256" key="2">
    <source>
        <dbReference type="PROSITE-ProRule" id="PRU00169"/>
    </source>
</evidence>
<protein>
    <submittedName>
        <fullName evidence="4">Putative histidine kinase 4</fullName>
    </submittedName>
</protein>
<keyword evidence="4" id="KW-0418">Kinase</keyword>
<dbReference type="OrthoDB" id="779901at2759"/>
<dbReference type="Pfam" id="PF00072">
    <property type="entry name" value="Response_reg"/>
    <property type="match status" value="1"/>
</dbReference>
<comment type="caution">
    <text evidence="4">The sequence shown here is derived from an EMBL/GenBank/DDBJ whole genome shotgun (WGS) entry which is preliminary data.</text>
</comment>
<dbReference type="Gene3D" id="3.40.50.2300">
    <property type="match status" value="1"/>
</dbReference>
<dbReference type="PANTHER" id="PTHR45339:SF6">
    <property type="entry name" value="SENSORY HISTIDINE PROTEIN KINASE"/>
    <property type="match status" value="1"/>
</dbReference>
<dbReference type="PANTHER" id="PTHR45339">
    <property type="entry name" value="HYBRID SIGNAL TRANSDUCTION HISTIDINE KINASE J"/>
    <property type="match status" value="1"/>
</dbReference>
<dbReference type="InterPro" id="IPR011006">
    <property type="entry name" value="CheY-like_superfamily"/>
</dbReference>
<feature type="domain" description="Response regulatory" evidence="3">
    <location>
        <begin position="1"/>
        <end position="68"/>
    </location>
</feature>
<evidence type="ECO:0000259" key="3">
    <source>
        <dbReference type="PROSITE" id="PS50110"/>
    </source>
</evidence>
<name>A0A8K0I1M1_COCNU</name>
<evidence type="ECO:0000256" key="1">
    <source>
        <dbReference type="ARBA" id="ARBA00022553"/>
    </source>
</evidence>
<dbReference type="InterPro" id="IPR001789">
    <property type="entry name" value="Sig_transdc_resp-reg_receiver"/>
</dbReference>
<dbReference type="EMBL" id="CM017874">
    <property type="protein sequence ID" value="KAG1334187.1"/>
    <property type="molecule type" value="Genomic_DNA"/>
</dbReference>
<dbReference type="GO" id="GO:0000160">
    <property type="term" value="P:phosphorelay signal transduction system"/>
    <property type="evidence" value="ECO:0007669"/>
    <property type="project" value="InterPro"/>
</dbReference>
<reference evidence="4" key="1">
    <citation type="journal article" date="2017" name="Gigascience">
        <title>The genome draft of coconut (Cocos nucifera).</title>
        <authorList>
            <person name="Xiao Y."/>
            <person name="Xu P."/>
            <person name="Fan H."/>
            <person name="Baudouin L."/>
            <person name="Xia W."/>
            <person name="Bocs S."/>
            <person name="Xu J."/>
            <person name="Li Q."/>
            <person name="Guo A."/>
            <person name="Zhou L."/>
            <person name="Li J."/>
            <person name="Wu Y."/>
            <person name="Ma Z."/>
            <person name="Armero A."/>
            <person name="Issali A.E."/>
            <person name="Liu N."/>
            <person name="Peng M."/>
            <person name="Yang Y."/>
        </authorList>
    </citation>
    <scope>NUCLEOTIDE SEQUENCE</scope>
    <source>
        <tissue evidence="4">Spear leaf of Hainan Tall coconut</tissue>
    </source>
</reference>
<evidence type="ECO:0000313" key="4">
    <source>
        <dbReference type="EMBL" id="KAG1334187.1"/>
    </source>
</evidence>
<reference evidence="4" key="2">
    <citation type="submission" date="2019-07" db="EMBL/GenBank/DDBJ databases">
        <authorList>
            <person name="Yang Y."/>
            <person name="Bocs S."/>
            <person name="Baudouin L."/>
        </authorList>
    </citation>
    <scope>NUCLEOTIDE SEQUENCE</scope>
    <source>
        <tissue evidence="4">Spear leaf of Hainan Tall coconut</tissue>
    </source>
</reference>
<dbReference type="GO" id="GO:0016301">
    <property type="term" value="F:kinase activity"/>
    <property type="evidence" value="ECO:0007669"/>
    <property type="project" value="UniProtKB-KW"/>
</dbReference>
<sequence>MESKANEEVKCGETDEGSEGAEWHLPILAMTADVIQATYEECMKCGMDGYVSKPFEEQQLYQAVAKFLVSKPNSDL</sequence>